<keyword evidence="3" id="KW-0238">DNA-binding</keyword>
<dbReference type="InterPro" id="IPR005119">
    <property type="entry name" value="LysR_subst-bd"/>
</dbReference>
<dbReference type="Pfam" id="PF00126">
    <property type="entry name" value="HTH_1"/>
    <property type="match status" value="1"/>
</dbReference>
<comment type="similarity">
    <text evidence="1">Belongs to the LysR transcriptional regulatory family.</text>
</comment>
<gene>
    <name evidence="6" type="ORF">DCS45_09760</name>
</gene>
<accession>A0A348WC83</accession>
<keyword evidence="2" id="KW-0805">Transcription regulation</keyword>
<proteinExistence type="inferred from homology"/>
<feature type="non-terminal residue" evidence="6">
    <location>
        <position position="273"/>
    </location>
</feature>
<dbReference type="EMBL" id="DMVW01000096">
    <property type="protein sequence ID" value="HAR52145.1"/>
    <property type="molecule type" value="Genomic_DNA"/>
</dbReference>
<keyword evidence="4" id="KW-0804">Transcription</keyword>
<dbReference type="Gene3D" id="1.10.10.10">
    <property type="entry name" value="Winged helix-like DNA-binding domain superfamily/Winged helix DNA-binding domain"/>
    <property type="match status" value="1"/>
</dbReference>
<dbReference type="Pfam" id="PF03466">
    <property type="entry name" value="LysR_substrate"/>
    <property type="match status" value="1"/>
</dbReference>
<dbReference type="AlphaFoldDB" id="A0A348WC83"/>
<evidence type="ECO:0000313" key="6">
    <source>
        <dbReference type="EMBL" id="HAR52145.1"/>
    </source>
</evidence>
<name>A0A348WC83_9RHOB</name>
<dbReference type="GO" id="GO:0003700">
    <property type="term" value="F:DNA-binding transcription factor activity"/>
    <property type="evidence" value="ECO:0007669"/>
    <property type="project" value="InterPro"/>
</dbReference>
<dbReference type="GO" id="GO:0003677">
    <property type="term" value="F:DNA binding"/>
    <property type="evidence" value="ECO:0007669"/>
    <property type="project" value="UniProtKB-KW"/>
</dbReference>
<evidence type="ECO:0000313" key="7">
    <source>
        <dbReference type="Proteomes" id="UP000264719"/>
    </source>
</evidence>
<reference evidence="6 7" key="1">
    <citation type="journal article" date="2018" name="Nat. Biotechnol.">
        <title>A standardized bacterial taxonomy based on genome phylogeny substantially revises the tree of life.</title>
        <authorList>
            <person name="Parks D.H."/>
            <person name="Chuvochina M."/>
            <person name="Waite D.W."/>
            <person name="Rinke C."/>
            <person name="Skarshewski A."/>
            <person name="Chaumeil P.A."/>
            <person name="Hugenholtz P."/>
        </authorList>
    </citation>
    <scope>NUCLEOTIDE SEQUENCE [LARGE SCALE GENOMIC DNA]</scope>
    <source>
        <strain evidence="6">UBA9169</strain>
    </source>
</reference>
<feature type="domain" description="HTH lysR-type" evidence="5">
    <location>
        <begin position="1"/>
        <end position="60"/>
    </location>
</feature>
<dbReference type="InterPro" id="IPR036390">
    <property type="entry name" value="WH_DNA-bd_sf"/>
</dbReference>
<evidence type="ECO:0000259" key="5">
    <source>
        <dbReference type="PROSITE" id="PS50931"/>
    </source>
</evidence>
<dbReference type="SUPFAM" id="SSF46785">
    <property type="entry name" value="Winged helix' DNA-binding domain"/>
    <property type="match status" value="1"/>
</dbReference>
<dbReference type="PROSITE" id="PS50931">
    <property type="entry name" value="HTH_LYSR"/>
    <property type="match status" value="1"/>
</dbReference>
<dbReference type="InterPro" id="IPR000847">
    <property type="entry name" value="LysR_HTH_N"/>
</dbReference>
<evidence type="ECO:0000256" key="4">
    <source>
        <dbReference type="ARBA" id="ARBA00023163"/>
    </source>
</evidence>
<sequence length="273" mass="29429">MKADISLLRVFHAVMEERNVTAAAQRLGQSQSTVSAALARLREALGDELFLRARYGVEPTEKALAMAPDIAAGLERLEQAFRAAEPFDPATTKRRFRLLLGPYAEVVLVPDLTAALARQAPMALLETAPIGPDLDPRHLSGRAFDLAIGRFAAPSEDLVVSELFEDGFRCLVAPQALPDGATLDRDLYETLPHVVVAPPGKWRTGLHRRMETNGLRRNTAVTVSHFLTAASTVARLQGIATVPAKVAALTAGPYGLRNLPVPLDLGTFPTELA</sequence>
<comment type="caution">
    <text evidence="6">The sequence shown here is derived from an EMBL/GenBank/DDBJ whole genome shotgun (WGS) entry which is preliminary data.</text>
</comment>
<dbReference type="InterPro" id="IPR036388">
    <property type="entry name" value="WH-like_DNA-bd_sf"/>
</dbReference>
<protein>
    <submittedName>
        <fullName evidence="6">LysR family transcriptional regulator</fullName>
    </submittedName>
</protein>
<dbReference type="InterPro" id="IPR050389">
    <property type="entry name" value="LysR-type_TF"/>
</dbReference>
<evidence type="ECO:0000256" key="3">
    <source>
        <dbReference type="ARBA" id="ARBA00023125"/>
    </source>
</evidence>
<dbReference type="PANTHER" id="PTHR30118">
    <property type="entry name" value="HTH-TYPE TRANSCRIPTIONAL REGULATOR LEUO-RELATED"/>
    <property type="match status" value="1"/>
</dbReference>
<evidence type="ECO:0000256" key="1">
    <source>
        <dbReference type="ARBA" id="ARBA00009437"/>
    </source>
</evidence>
<dbReference type="Proteomes" id="UP000264719">
    <property type="component" value="Unassembled WGS sequence"/>
</dbReference>
<dbReference type="PANTHER" id="PTHR30118:SF15">
    <property type="entry name" value="TRANSCRIPTIONAL REGULATORY PROTEIN"/>
    <property type="match status" value="1"/>
</dbReference>
<dbReference type="Gene3D" id="3.40.190.10">
    <property type="entry name" value="Periplasmic binding protein-like II"/>
    <property type="match status" value="2"/>
</dbReference>
<dbReference type="PRINTS" id="PR00039">
    <property type="entry name" value="HTHLYSR"/>
</dbReference>
<dbReference type="SUPFAM" id="SSF53850">
    <property type="entry name" value="Periplasmic binding protein-like II"/>
    <property type="match status" value="1"/>
</dbReference>
<evidence type="ECO:0000256" key="2">
    <source>
        <dbReference type="ARBA" id="ARBA00023015"/>
    </source>
</evidence>
<organism evidence="6 7">
    <name type="scientific">Roseovarius nubinhibens</name>
    <dbReference type="NCBI Taxonomy" id="314263"/>
    <lineage>
        <taxon>Bacteria</taxon>
        <taxon>Pseudomonadati</taxon>
        <taxon>Pseudomonadota</taxon>
        <taxon>Alphaproteobacteria</taxon>
        <taxon>Rhodobacterales</taxon>
        <taxon>Roseobacteraceae</taxon>
        <taxon>Roseovarius</taxon>
    </lineage>
</organism>